<dbReference type="Pfam" id="PF01575">
    <property type="entry name" value="MaoC_dehydratas"/>
    <property type="match status" value="1"/>
</dbReference>
<evidence type="ECO:0000313" key="3">
    <source>
        <dbReference type="EMBL" id="HIZ37024.1"/>
    </source>
</evidence>
<comment type="similarity">
    <text evidence="1">Belongs to the enoyl-CoA hydratase/isomerase family.</text>
</comment>
<reference evidence="3" key="1">
    <citation type="journal article" date="2021" name="PeerJ">
        <title>Extensive microbial diversity within the chicken gut microbiome revealed by metagenomics and culture.</title>
        <authorList>
            <person name="Gilroy R."/>
            <person name="Ravi A."/>
            <person name="Getino M."/>
            <person name="Pursley I."/>
            <person name="Horton D.L."/>
            <person name="Alikhan N.F."/>
            <person name="Baker D."/>
            <person name="Gharbi K."/>
            <person name="Hall N."/>
            <person name="Watson M."/>
            <person name="Adriaenssens E.M."/>
            <person name="Foster-Nyarko E."/>
            <person name="Jarju S."/>
            <person name="Secka A."/>
            <person name="Antonio M."/>
            <person name="Oren A."/>
            <person name="Chaudhuri R.R."/>
            <person name="La Ragione R."/>
            <person name="Hildebrand F."/>
            <person name="Pallen M.J."/>
        </authorList>
    </citation>
    <scope>NUCLEOTIDE SEQUENCE</scope>
    <source>
        <strain evidence="3">ChiGjej4B4-7305</strain>
    </source>
</reference>
<evidence type="ECO:0000259" key="2">
    <source>
        <dbReference type="Pfam" id="PF01575"/>
    </source>
</evidence>
<dbReference type="PANTHER" id="PTHR43664">
    <property type="entry name" value="MONOAMINE OXIDASE-RELATED"/>
    <property type="match status" value="1"/>
</dbReference>
<dbReference type="InterPro" id="IPR002539">
    <property type="entry name" value="MaoC-like_dom"/>
</dbReference>
<protein>
    <submittedName>
        <fullName evidence="3">MaoC family dehydratase</fullName>
    </submittedName>
</protein>
<gene>
    <name evidence="3" type="ORF">H9815_14720</name>
</gene>
<accession>A0A9D2EG30</accession>
<dbReference type="Proteomes" id="UP000824037">
    <property type="component" value="Unassembled WGS sequence"/>
</dbReference>
<dbReference type="EMBL" id="DXBY01000253">
    <property type="protein sequence ID" value="HIZ37024.1"/>
    <property type="molecule type" value="Genomic_DNA"/>
</dbReference>
<name>A0A9D2EG30_9MICO</name>
<dbReference type="SUPFAM" id="SSF54637">
    <property type="entry name" value="Thioesterase/thiol ester dehydrase-isomerase"/>
    <property type="match status" value="1"/>
</dbReference>
<evidence type="ECO:0000256" key="1">
    <source>
        <dbReference type="ARBA" id="ARBA00005254"/>
    </source>
</evidence>
<feature type="domain" description="MaoC-like" evidence="2">
    <location>
        <begin position="13"/>
        <end position="114"/>
    </location>
</feature>
<dbReference type="PANTHER" id="PTHR43664:SF1">
    <property type="entry name" value="BETA-METHYLMALYL-COA DEHYDRATASE"/>
    <property type="match status" value="1"/>
</dbReference>
<dbReference type="AlphaFoldDB" id="A0A9D2EG30"/>
<sequence length="152" mass="17053">MQIVDRYLEDYRLGEKRSTLGRQITEADVVLHAGQTGDFFPHHMDERWCIEEAGLPGRIAHGTLVISIAVGMTAGDVNPQAMSYGYDRIRFIKPVYLGDSITVQTEIIKIADHPRRPDLGRVDEQVTVTNHDGDTVLSLVHLYVVNKRGEPT</sequence>
<reference evidence="3" key="2">
    <citation type="submission" date="2021-04" db="EMBL/GenBank/DDBJ databases">
        <authorList>
            <person name="Gilroy R."/>
        </authorList>
    </citation>
    <scope>NUCLEOTIDE SEQUENCE</scope>
    <source>
        <strain evidence="3">ChiGjej4B4-7305</strain>
    </source>
</reference>
<organism evidence="3 4">
    <name type="scientific">Candidatus Ruania gallistercoris</name>
    <dbReference type="NCBI Taxonomy" id="2838746"/>
    <lineage>
        <taxon>Bacteria</taxon>
        <taxon>Bacillati</taxon>
        <taxon>Actinomycetota</taxon>
        <taxon>Actinomycetes</taxon>
        <taxon>Micrococcales</taxon>
        <taxon>Ruaniaceae</taxon>
        <taxon>Ruania</taxon>
    </lineage>
</organism>
<dbReference type="Gene3D" id="3.10.129.10">
    <property type="entry name" value="Hotdog Thioesterase"/>
    <property type="match status" value="1"/>
</dbReference>
<dbReference type="InterPro" id="IPR029069">
    <property type="entry name" value="HotDog_dom_sf"/>
</dbReference>
<dbReference type="InterPro" id="IPR052342">
    <property type="entry name" value="MCH/BMMD"/>
</dbReference>
<evidence type="ECO:0000313" key="4">
    <source>
        <dbReference type="Proteomes" id="UP000824037"/>
    </source>
</evidence>
<comment type="caution">
    <text evidence="3">The sequence shown here is derived from an EMBL/GenBank/DDBJ whole genome shotgun (WGS) entry which is preliminary data.</text>
</comment>
<proteinExistence type="inferred from homology"/>